<evidence type="ECO:0000313" key="4">
    <source>
        <dbReference type="Proteomes" id="UP000595140"/>
    </source>
</evidence>
<name>A0A484KXY2_9ASTE</name>
<dbReference type="GO" id="GO:0005654">
    <property type="term" value="C:nucleoplasm"/>
    <property type="evidence" value="ECO:0007669"/>
    <property type="project" value="TreeGrafter"/>
</dbReference>
<feature type="region of interest" description="Disordered" evidence="1">
    <location>
        <begin position="70"/>
        <end position="130"/>
    </location>
</feature>
<gene>
    <name evidence="3" type="ORF">CCAM_LOCUS9062</name>
</gene>
<dbReference type="SUPFAM" id="SSF46934">
    <property type="entry name" value="UBA-like"/>
    <property type="match status" value="1"/>
</dbReference>
<dbReference type="GO" id="GO:0043130">
    <property type="term" value="F:ubiquitin binding"/>
    <property type="evidence" value="ECO:0007669"/>
    <property type="project" value="TreeGrafter"/>
</dbReference>
<dbReference type="SMART" id="SM00165">
    <property type="entry name" value="UBA"/>
    <property type="match status" value="1"/>
</dbReference>
<keyword evidence="4" id="KW-1185">Reference proteome</keyword>
<dbReference type="GO" id="GO:0043161">
    <property type="term" value="P:proteasome-mediated ubiquitin-dependent protein catabolic process"/>
    <property type="evidence" value="ECO:0007669"/>
    <property type="project" value="TreeGrafter"/>
</dbReference>
<evidence type="ECO:0000256" key="1">
    <source>
        <dbReference type="SAM" id="MobiDB-lite"/>
    </source>
</evidence>
<evidence type="ECO:0000313" key="3">
    <source>
        <dbReference type="EMBL" id="VFQ67286.1"/>
    </source>
</evidence>
<dbReference type="PANTHER" id="PTHR10621:SF0">
    <property type="entry name" value="UV EXCISION REPAIR PROTEIN RAD23"/>
    <property type="match status" value="1"/>
</dbReference>
<evidence type="ECO:0000259" key="2">
    <source>
        <dbReference type="PROSITE" id="PS50030"/>
    </source>
</evidence>
<dbReference type="Pfam" id="PF00627">
    <property type="entry name" value="UBA"/>
    <property type="match status" value="1"/>
</dbReference>
<feature type="compositionally biased region" description="Polar residues" evidence="1">
    <location>
        <begin position="100"/>
        <end position="115"/>
    </location>
</feature>
<dbReference type="InterPro" id="IPR009060">
    <property type="entry name" value="UBA-like_sf"/>
</dbReference>
<dbReference type="AlphaFoldDB" id="A0A484KXY2"/>
<dbReference type="OrthoDB" id="1745068at2759"/>
<reference evidence="3 4" key="1">
    <citation type="submission" date="2018-04" db="EMBL/GenBank/DDBJ databases">
        <authorList>
            <person name="Vogel A."/>
        </authorList>
    </citation>
    <scope>NUCLEOTIDE SEQUENCE [LARGE SCALE GENOMIC DNA]</scope>
</reference>
<organism evidence="3 4">
    <name type="scientific">Cuscuta campestris</name>
    <dbReference type="NCBI Taxonomy" id="132261"/>
    <lineage>
        <taxon>Eukaryota</taxon>
        <taxon>Viridiplantae</taxon>
        <taxon>Streptophyta</taxon>
        <taxon>Embryophyta</taxon>
        <taxon>Tracheophyta</taxon>
        <taxon>Spermatophyta</taxon>
        <taxon>Magnoliopsida</taxon>
        <taxon>eudicotyledons</taxon>
        <taxon>Gunneridae</taxon>
        <taxon>Pentapetalae</taxon>
        <taxon>asterids</taxon>
        <taxon>lamiids</taxon>
        <taxon>Solanales</taxon>
        <taxon>Convolvulaceae</taxon>
        <taxon>Cuscuteae</taxon>
        <taxon>Cuscuta</taxon>
        <taxon>Cuscuta subgen. Grammica</taxon>
        <taxon>Cuscuta sect. Cleistogrammica</taxon>
    </lineage>
</organism>
<protein>
    <recommendedName>
        <fullName evidence="2">UBA domain-containing protein</fullName>
    </recommendedName>
</protein>
<dbReference type="Proteomes" id="UP000595140">
    <property type="component" value="Unassembled WGS sequence"/>
</dbReference>
<dbReference type="EMBL" id="OOIL02000592">
    <property type="protein sequence ID" value="VFQ67286.1"/>
    <property type="molecule type" value="Genomic_DNA"/>
</dbReference>
<dbReference type="GO" id="GO:0005829">
    <property type="term" value="C:cytosol"/>
    <property type="evidence" value="ECO:0007669"/>
    <property type="project" value="TreeGrafter"/>
</dbReference>
<dbReference type="GO" id="GO:0031593">
    <property type="term" value="F:polyubiquitin modification-dependent protein binding"/>
    <property type="evidence" value="ECO:0007669"/>
    <property type="project" value="TreeGrafter"/>
</dbReference>
<feature type="compositionally biased region" description="Low complexity" evidence="1">
    <location>
        <begin position="116"/>
        <end position="127"/>
    </location>
</feature>
<proteinExistence type="predicted"/>
<feature type="domain" description="UBA" evidence="2">
    <location>
        <begin position="173"/>
        <end position="216"/>
    </location>
</feature>
<dbReference type="FunFam" id="1.10.8.10:FF:000003">
    <property type="entry name" value="UV excision repair protein RAD23 homolog"/>
    <property type="match status" value="1"/>
</dbReference>
<dbReference type="PANTHER" id="PTHR10621">
    <property type="entry name" value="UV EXCISION REPAIR PROTEIN RAD23"/>
    <property type="match status" value="1"/>
</dbReference>
<dbReference type="PROSITE" id="PS50030">
    <property type="entry name" value="UBA"/>
    <property type="match status" value="1"/>
</dbReference>
<sequence>MLRLYRSDPTLWLPEETITLDDNLTYEEEPVQILALEVKQLRNKRVPLVEILFLQSFCSLLLRCSQMTGGNERNHRHLQQRRRDSPSMPVVPSDIKSSVGEASSTQATPLNTVQHPTSTGQSTQTVTSPPPIASVVAIPQSAPESAPTLPNSASSVSELDVYDQAVSNLVAGSTLESTIQEILEIGGGNWDREAVMCALRAAYNNLERAVDYLCSVSSFF</sequence>
<dbReference type="GO" id="GO:0070628">
    <property type="term" value="F:proteasome binding"/>
    <property type="evidence" value="ECO:0007669"/>
    <property type="project" value="TreeGrafter"/>
</dbReference>
<accession>A0A484KXY2</accession>
<dbReference type="InterPro" id="IPR015940">
    <property type="entry name" value="UBA"/>
</dbReference>
<dbReference type="Gene3D" id="1.10.8.10">
    <property type="entry name" value="DNA helicase RuvA subunit, C-terminal domain"/>
    <property type="match status" value="1"/>
</dbReference>